<comment type="function">
    <text evidence="8">Functions as a GC-rich promoter-specific transactivating transcription factor.</text>
</comment>
<keyword evidence="4" id="KW-0238">DNA-binding</keyword>
<evidence type="ECO:0000256" key="10">
    <source>
        <dbReference type="ARBA" id="ARBA00041530"/>
    </source>
</evidence>
<gene>
    <name evidence="12" type="ORF">PECUL_23A034398</name>
</gene>
<evidence type="ECO:0000256" key="8">
    <source>
        <dbReference type="ARBA" id="ARBA00037303"/>
    </source>
</evidence>
<name>A0AAD1SDH0_PELCU</name>
<comment type="subcellular location">
    <subcellularLocation>
        <location evidence="1">Nucleus</location>
    </subcellularLocation>
</comment>
<dbReference type="GO" id="GO:0005634">
    <property type="term" value="C:nucleus"/>
    <property type="evidence" value="ECO:0007669"/>
    <property type="project" value="UniProtKB-SubCell"/>
</dbReference>
<comment type="similarity">
    <text evidence="2">Belongs to the vasculin family.</text>
</comment>
<evidence type="ECO:0000256" key="6">
    <source>
        <dbReference type="ARBA" id="ARBA00023163"/>
    </source>
</evidence>
<feature type="region of interest" description="Disordered" evidence="11">
    <location>
        <begin position="187"/>
        <end position="213"/>
    </location>
</feature>
<accession>A0AAD1SDH0</accession>
<evidence type="ECO:0000313" key="12">
    <source>
        <dbReference type="EMBL" id="CAH2296302.1"/>
    </source>
</evidence>
<evidence type="ECO:0000256" key="5">
    <source>
        <dbReference type="ARBA" id="ARBA00023159"/>
    </source>
</evidence>
<evidence type="ECO:0000256" key="2">
    <source>
        <dbReference type="ARBA" id="ARBA00010099"/>
    </source>
</evidence>
<dbReference type="PANTHER" id="PTHR14339:SF11">
    <property type="entry name" value="VASCULIN"/>
    <property type="match status" value="1"/>
</dbReference>
<evidence type="ECO:0000313" key="13">
    <source>
        <dbReference type="Proteomes" id="UP001295444"/>
    </source>
</evidence>
<evidence type="ECO:0000256" key="1">
    <source>
        <dbReference type="ARBA" id="ARBA00004123"/>
    </source>
</evidence>
<evidence type="ECO:0000256" key="9">
    <source>
        <dbReference type="ARBA" id="ARBA00039412"/>
    </source>
</evidence>
<keyword evidence="5" id="KW-0010">Activator</keyword>
<reference evidence="12" key="1">
    <citation type="submission" date="2022-03" db="EMBL/GenBank/DDBJ databases">
        <authorList>
            <person name="Alioto T."/>
            <person name="Alioto T."/>
            <person name="Gomez Garrido J."/>
        </authorList>
    </citation>
    <scope>NUCLEOTIDE SEQUENCE</scope>
</reference>
<keyword evidence="7" id="KW-0539">Nucleus</keyword>
<dbReference type="GO" id="GO:0006351">
    <property type="term" value="P:DNA-templated transcription"/>
    <property type="evidence" value="ECO:0007669"/>
    <property type="project" value="InterPro"/>
</dbReference>
<evidence type="ECO:0000256" key="4">
    <source>
        <dbReference type="ARBA" id="ARBA00023125"/>
    </source>
</evidence>
<organism evidence="12 13">
    <name type="scientific">Pelobates cultripes</name>
    <name type="common">Western spadefoot toad</name>
    <dbReference type="NCBI Taxonomy" id="61616"/>
    <lineage>
        <taxon>Eukaryota</taxon>
        <taxon>Metazoa</taxon>
        <taxon>Chordata</taxon>
        <taxon>Craniata</taxon>
        <taxon>Vertebrata</taxon>
        <taxon>Euteleostomi</taxon>
        <taxon>Amphibia</taxon>
        <taxon>Batrachia</taxon>
        <taxon>Anura</taxon>
        <taxon>Pelobatoidea</taxon>
        <taxon>Pelobatidae</taxon>
        <taxon>Pelobates</taxon>
    </lineage>
</organism>
<sequence>MYVAKGPGHLLKYSSNIEKPTETSARQDAWCSAIRRHHSSSENLDSAFADSSWSNFGRKEKNVWRSQSRNGAENINPRMAYSSTGSRFCTSTFHSGKSNQESTTFEHEITWKEDWERCKPFPAIDFPSYYPENDVELSETKSVTTSVWEYPLITKSRTSPMLVTKQGMNDDFPSEYPIETSTYIQPANNMTDAPKTQTSKNGSSPMEHDPQCEGKNIQSDICLDSACDIFNSNASFFDGFLNVSQSPQNEGAGATCQERDLKLNFDTEEVTNGNSVISETLSRSPMFPQTDVLSSSLEAEHRLLKEMGWQEDAENDDIYAPLTEEELREFKAISEQLQKNGLRKQGFMKNCLSLDFKLSSWKNVTLATNGNEESETSSSDTSDDV</sequence>
<evidence type="ECO:0000256" key="3">
    <source>
        <dbReference type="ARBA" id="ARBA00023015"/>
    </source>
</evidence>
<dbReference type="InterPro" id="IPR028128">
    <property type="entry name" value="Vasculin_fam"/>
</dbReference>
<evidence type="ECO:0000256" key="11">
    <source>
        <dbReference type="SAM" id="MobiDB-lite"/>
    </source>
</evidence>
<evidence type="ECO:0000256" key="7">
    <source>
        <dbReference type="ARBA" id="ARBA00023242"/>
    </source>
</evidence>
<dbReference type="Proteomes" id="UP001295444">
    <property type="component" value="Chromosome 05"/>
</dbReference>
<protein>
    <recommendedName>
        <fullName evidence="9">Vasculin</fullName>
    </recommendedName>
    <alternativeName>
        <fullName evidence="10">GC-rich promoter-binding protein 1</fullName>
    </alternativeName>
</protein>
<keyword evidence="13" id="KW-1185">Reference proteome</keyword>
<dbReference type="GO" id="GO:0003677">
    <property type="term" value="F:DNA binding"/>
    <property type="evidence" value="ECO:0007669"/>
    <property type="project" value="UniProtKB-KW"/>
</dbReference>
<feature type="compositionally biased region" description="Polar residues" evidence="11">
    <location>
        <begin position="187"/>
        <end position="204"/>
    </location>
</feature>
<dbReference type="Pfam" id="PF15337">
    <property type="entry name" value="Vasculin"/>
    <property type="match status" value="1"/>
</dbReference>
<dbReference type="PANTHER" id="PTHR14339">
    <property type="entry name" value="VASCULIN"/>
    <property type="match status" value="1"/>
</dbReference>
<dbReference type="AlphaFoldDB" id="A0AAD1SDH0"/>
<dbReference type="GO" id="GO:0045893">
    <property type="term" value="P:positive regulation of DNA-templated transcription"/>
    <property type="evidence" value="ECO:0007669"/>
    <property type="project" value="InterPro"/>
</dbReference>
<proteinExistence type="inferred from homology"/>
<keyword evidence="3" id="KW-0805">Transcription regulation</keyword>
<dbReference type="GO" id="GO:0003723">
    <property type="term" value="F:RNA binding"/>
    <property type="evidence" value="ECO:0007669"/>
    <property type="project" value="InterPro"/>
</dbReference>
<keyword evidence="6" id="KW-0804">Transcription</keyword>
<dbReference type="EMBL" id="OW240916">
    <property type="protein sequence ID" value="CAH2296302.1"/>
    <property type="molecule type" value="Genomic_DNA"/>
</dbReference>